<organism evidence="7 8">
    <name type="scientific">Candidatus Flavonifractor merdigallinarum</name>
    <dbReference type="NCBI Taxonomy" id="2838589"/>
    <lineage>
        <taxon>Bacteria</taxon>
        <taxon>Bacillati</taxon>
        <taxon>Bacillota</taxon>
        <taxon>Clostridia</taxon>
        <taxon>Eubacteriales</taxon>
        <taxon>Oscillospiraceae</taxon>
        <taxon>Flavonifractor</taxon>
    </lineage>
</organism>
<evidence type="ECO:0000256" key="3">
    <source>
        <dbReference type="ARBA" id="ARBA00022692"/>
    </source>
</evidence>
<dbReference type="GO" id="GO:0005315">
    <property type="term" value="F:phosphate transmembrane transporter activity"/>
    <property type="evidence" value="ECO:0007669"/>
    <property type="project" value="InterPro"/>
</dbReference>
<comment type="subcellular location">
    <subcellularLocation>
        <location evidence="1">Membrane</location>
        <topology evidence="1">Multi-pass membrane protein</topology>
    </subcellularLocation>
</comment>
<reference evidence="7" key="1">
    <citation type="journal article" date="2021" name="PeerJ">
        <title>Extensive microbial diversity within the chicken gut microbiome revealed by metagenomics and culture.</title>
        <authorList>
            <person name="Gilroy R."/>
            <person name="Ravi A."/>
            <person name="Getino M."/>
            <person name="Pursley I."/>
            <person name="Horton D.L."/>
            <person name="Alikhan N.F."/>
            <person name="Baker D."/>
            <person name="Gharbi K."/>
            <person name="Hall N."/>
            <person name="Watson M."/>
            <person name="Adriaenssens E.M."/>
            <person name="Foster-Nyarko E."/>
            <person name="Jarju S."/>
            <person name="Secka A."/>
            <person name="Antonio M."/>
            <person name="Oren A."/>
            <person name="Chaudhuri R.R."/>
            <person name="La Ragione R."/>
            <person name="Hildebrand F."/>
            <person name="Pallen M.J."/>
        </authorList>
    </citation>
    <scope>NUCLEOTIDE SEQUENCE</scope>
    <source>
        <strain evidence="7">ChiBcec16_6824</strain>
    </source>
</reference>
<comment type="caution">
    <text evidence="7">The sequence shown here is derived from an EMBL/GenBank/DDBJ whole genome shotgun (WGS) entry which is preliminary data.</text>
</comment>
<keyword evidence="2" id="KW-0813">Transport</keyword>
<evidence type="ECO:0000256" key="2">
    <source>
        <dbReference type="ARBA" id="ARBA00022448"/>
    </source>
</evidence>
<evidence type="ECO:0000256" key="5">
    <source>
        <dbReference type="ARBA" id="ARBA00023136"/>
    </source>
</evidence>
<gene>
    <name evidence="7" type="ORF">H9841_06470</name>
</gene>
<dbReference type="EMBL" id="DXDX01000119">
    <property type="protein sequence ID" value="HIY21526.1"/>
    <property type="molecule type" value="Genomic_DNA"/>
</dbReference>
<feature type="transmembrane region" description="Helical" evidence="6">
    <location>
        <begin position="305"/>
        <end position="324"/>
    </location>
</feature>
<evidence type="ECO:0000313" key="8">
    <source>
        <dbReference type="Proteomes" id="UP000823868"/>
    </source>
</evidence>
<feature type="transmembrane region" description="Helical" evidence="6">
    <location>
        <begin position="118"/>
        <end position="134"/>
    </location>
</feature>
<proteinExistence type="predicted"/>
<accession>A0A9D2BXT4</accession>
<name>A0A9D2BXT4_9FIRM</name>
<evidence type="ECO:0000256" key="6">
    <source>
        <dbReference type="SAM" id="Phobius"/>
    </source>
</evidence>
<keyword evidence="5 6" id="KW-0472">Membrane</keyword>
<sequence length="328" mass="32948">MCGGGDCLSVTWETAQWALGLLLGAVVLVNGWTDAPNAIATVVASGTLSFRRAAALAAVCNLLGTTAAARWLPTVTRTVGESVNLTGADAQTALCAALAATALWAVLAWRFGIPTSESHALLAGLAGAALALPGEGNLRPQPWGKAVLGLVLSLALGAALGRWAERTLERRNWGEAACRRGQLAGAAGMAFLHGAQDGQKFLGLFLLLGGGGGGTVPPIWAVLCGLTMALGTLLGGRRIVEHVGRDLVALSPRSGLAADVGGGAALGLCTVLGLPVSTTHAKTAAIWGAGTAGGQRASARTAGGLLLAWGLTFPVCAVIGFLLVRVML</sequence>
<feature type="transmembrane region" description="Helical" evidence="6">
    <location>
        <begin position="15"/>
        <end position="32"/>
    </location>
</feature>
<dbReference type="GO" id="GO:0035435">
    <property type="term" value="P:phosphate ion transmembrane transport"/>
    <property type="evidence" value="ECO:0007669"/>
    <property type="project" value="TreeGrafter"/>
</dbReference>
<evidence type="ECO:0000256" key="1">
    <source>
        <dbReference type="ARBA" id="ARBA00004141"/>
    </source>
</evidence>
<feature type="transmembrane region" description="Helical" evidence="6">
    <location>
        <begin position="91"/>
        <end position="111"/>
    </location>
</feature>
<keyword evidence="3 6" id="KW-0812">Transmembrane</keyword>
<dbReference type="InterPro" id="IPR001204">
    <property type="entry name" value="Phos_transporter"/>
</dbReference>
<feature type="transmembrane region" description="Helical" evidence="6">
    <location>
        <begin position="146"/>
        <end position="164"/>
    </location>
</feature>
<reference evidence="7" key="2">
    <citation type="submission" date="2021-04" db="EMBL/GenBank/DDBJ databases">
        <authorList>
            <person name="Gilroy R."/>
        </authorList>
    </citation>
    <scope>NUCLEOTIDE SEQUENCE</scope>
    <source>
        <strain evidence="7">ChiBcec16_6824</strain>
    </source>
</reference>
<feature type="transmembrane region" description="Helical" evidence="6">
    <location>
        <begin position="53"/>
        <end position="71"/>
    </location>
</feature>
<keyword evidence="4 6" id="KW-1133">Transmembrane helix</keyword>
<dbReference type="PANTHER" id="PTHR11101:SF80">
    <property type="entry name" value="PHOSPHATE TRANSPORTER"/>
    <property type="match status" value="1"/>
</dbReference>
<dbReference type="GO" id="GO:0016020">
    <property type="term" value="C:membrane"/>
    <property type="evidence" value="ECO:0007669"/>
    <property type="project" value="UniProtKB-SubCell"/>
</dbReference>
<dbReference type="PANTHER" id="PTHR11101">
    <property type="entry name" value="PHOSPHATE TRANSPORTER"/>
    <property type="match status" value="1"/>
</dbReference>
<dbReference type="Proteomes" id="UP000823868">
    <property type="component" value="Unassembled WGS sequence"/>
</dbReference>
<evidence type="ECO:0000313" key="7">
    <source>
        <dbReference type="EMBL" id="HIY21526.1"/>
    </source>
</evidence>
<protein>
    <submittedName>
        <fullName evidence="7">Inorganic phosphate transporter</fullName>
    </submittedName>
</protein>
<dbReference type="AlphaFoldDB" id="A0A9D2BXT4"/>
<evidence type="ECO:0000256" key="4">
    <source>
        <dbReference type="ARBA" id="ARBA00022989"/>
    </source>
</evidence>
<dbReference type="Pfam" id="PF01384">
    <property type="entry name" value="PHO4"/>
    <property type="match status" value="2"/>
</dbReference>